<protein>
    <submittedName>
        <fullName evidence="2">Uncharacterized protein</fullName>
    </submittedName>
</protein>
<feature type="coiled-coil region" evidence="1">
    <location>
        <begin position="7"/>
        <end position="62"/>
    </location>
</feature>
<gene>
    <name evidence="2" type="ORF">ACJIZ3_022583</name>
</gene>
<dbReference type="InterPro" id="IPR039282">
    <property type="entry name" value="LSU"/>
</dbReference>
<evidence type="ECO:0000313" key="2">
    <source>
        <dbReference type="EMBL" id="KAL3837992.1"/>
    </source>
</evidence>
<dbReference type="PANTHER" id="PTHR34283">
    <property type="entry name" value="PROTEIN RESPONSE TO LOW SULFUR 1"/>
    <property type="match status" value="1"/>
</dbReference>
<proteinExistence type="predicted"/>
<comment type="caution">
    <text evidence="2">The sequence shown here is derived from an EMBL/GenBank/DDBJ whole genome shotgun (WGS) entry which is preliminary data.</text>
</comment>
<keyword evidence="1" id="KW-0175">Coiled coil</keyword>
<dbReference type="EMBL" id="JBJXBP010000003">
    <property type="protein sequence ID" value="KAL3837992.1"/>
    <property type="molecule type" value="Genomic_DNA"/>
</dbReference>
<name>A0ABD3TLM6_9LAMI</name>
<evidence type="ECO:0000313" key="3">
    <source>
        <dbReference type="Proteomes" id="UP001634393"/>
    </source>
</evidence>
<keyword evidence="3" id="KW-1185">Reference proteome</keyword>
<dbReference type="Proteomes" id="UP001634393">
    <property type="component" value="Unassembled WGS sequence"/>
</dbReference>
<dbReference type="AlphaFoldDB" id="A0ABD3TLM6"/>
<evidence type="ECO:0000256" key="1">
    <source>
        <dbReference type="SAM" id="Coils"/>
    </source>
</evidence>
<organism evidence="2 3">
    <name type="scientific">Penstemon smallii</name>
    <dbReference type="NCBI Taxonomy" id="265156"/>
    <lineage>
        <taxon>Eukaryota</taxon>
        <taxon>Viridiplantae</taxon>
        <taxon>Streptophyta</taxon>
        <taxon>Embryophyta</taxon>
        <taxon>Tracheophyta</taxon>
        <taxon>Spermatophyta</taxon>
        <taxon>Magnoliopsida</taxon>
        <taxon>eudicotyledons</taxon>
        <taxon>Gunneridae</taxon>
        <taxon>Pentapetalae</taxon>
        <taxon>asterids</taxon>
        <taxon>lamiids</taxon>
        <taxon>Lamiales</taxon>
        <taxon>Plantaginaceae</taxon>
        <taxon>Cheloneae</taxon>
        <taxon>Penstemon</taxon>
    </lineage>
</organism>
<dbReference type="PANTHER" id="PTHR34283:SF1">
    <property type="entry name" value="PROTEIN RESPONSE TO LOW SULFUR 1"/>
    <property type="match status" value="1"/>
</dbReference>
<sequence length="105" mass="12687">MENQEHYILLEKRNEELEIELKNSLEREEKMKQELEKTWERLRVTEEAEERLCNELGELEAEAVDHVREYRDHIMELMEQISVAHKLLHQASIDIPLPTYQISMN</sequence>
<accession>A0ABD3TLM6</accession>
<reference evidence="2 3" key="1">
    <citation type="submission" date="2024-12" db="EMBL/GenBank/DDBJ databases">
        <title>The unique morphological basis and parallel evolutionary history of personate flowers in Penstemon.</title>
        <authorList>
            <person name="Depatie T.H."/>
            <person name="Wessinger C.A."/>
        </authorList>
    </citation>
    <scope>NUCLEOTIDE SEQUENCE [LARGE SCALE GENOMIC DNA]</scope>
    <source>
        <strain evidence="2">WTNN_2</strain>
        <tissue evidence="2">Leaf</tissue>
    </source>
</reference>